<accession>A0ABN0NZ38</accession>
<organism evidence="2 3">
    <name type="scientific">Treponema lecithinolyticum ATCC 700332</name>
    <dbReference type="NCBI Taxonomy" id="1321815"/>
    <lineage>
        <taxon>Bacteria</taxon>
        <taxon>Pseudomonadati</taxon>
        <taxon>Spirochaetota</taxon>
        <taxon>Spirochaetia</taxon>
        <taxon>Spirochaetales</taxon>
        <taxon>Treponemataceae</taxon>
        <taxon>Treponema</taxon>
    </lineage>
</organism>
<name>A0ABN0NZ38_TRELE</name>
<protein>
    <recommendedName>
        <fullName evidence="4">HTH tetR-type domain-containing protein</fullName>
    </recommendedName>
</protein>
<evidence type="ECO:0000313" key="2">
    <source>
        <dbReference type="EMBL" id="ERJ93205.1"/>
    </source>
</evidence>
<reference evidence="2 3" key="1">
    <citation type="submission" date="2013-08" db="EMBL/GenBank/DDBJ databases">
        <authorList>
            <person name="Weinstock G."/>
            <person name="Sodergren E."/>
            <person name="Wylie T."/>
            <person name="Fulton L."/>
            <person name="Fulton R."/>
            <person name="Fronick C."/>
            <person name="O'Laughlin M."/>
            <person name="Godfrey J."/>
            <person name="Miner T."/>
            <person name="Herter B."/>
            <person name="Appelbaum E."/>
            <person name="Cordes M."/>
            <person name="Lek S."/>
            <person name="Wollam A."/>
            <person name="Pepin K.H."/>
            <person name="Palsikar V.B."/>
            <person name="Mitreva M."/>
            <person name="Wilson R.K."/>
        </authorList>
    </citation>
    <scope>NUCLEOTIDE SEQUENCE [LARGE SCALE GENOMIC DNA]</scope>
    <source>
        <strain evidence="2 3">ATCC 700332</strain>
    </source>
</reference>
<keyword evidence="3" id="KW-1185">Reference proteome</keyword>
<keyword evidence="1" id="KW-0812">Transmembrane</keyword>
<keyword evidence="1" id="KW-0472">Membrane</keyword>
<dbReference type="EMBL" id="AWVH01000030">
    <property type="protein sequence ID" value="ERJ93205.1"/>
    <property type="molecule type" value="Genomic_DNA"/>
</dbReference>
<dbReference type="SUPFAM" id="SSF46689">
    <property type="entry name" value="Homeodomain-like"/>
    <property type="match status" value="1"/>
</dbReference>
<evidence type="ECO:0000313" key="3">
    <source>
        <dbReference type="Proteomes" id="UP000016649"/>
    </source>
</evidence>
<proteinExistence type="predicted"/>
<evidence type="ECO:0008006" key="4">
    <source>
        <dbReference type="Google" id="ProtNLM"/>
    </source>
</evidence>
<dbReference type="Proteomes" id="UP000016649">
    <property type="component" value="Unassembled WGS sequence"/>
</dbReference>
<keyword evidence="1" id="KW-1133">Transmembrane helix</keyword>
<dbReference type="Gene3D" id="1.10.10.60">
    <property type="entry name" value="Homeodomain-like"/>
    <property type="match status" value="1"/>
</dbReference>
<feature type="transmembrane region" description="Helical" evidence="1">
    <location>
        <begin position="47"/>
        <end position="63"/>
    </location>
</feature>
<evidence type="ECO:0000256" key="1">
    <source>
        <dbReference type="SAM" id="Phobius"/>
    </source>
</evidence>
<comment type="caution">
    <text evidence="2">The sequence shown here is derived from an EMBL/GenBank/DDBJ whole genome shotgun (WGS) entry which is preliminary data.</text>
</comment>
<gene>
    <name evidence="2" type="ORF">HMPREF9193_01205</name>
</gene>
<dbReference type="InterPro" id="IPR009057">
    <property type="entry name" value="Homeodomain-like_sf"/>
</dbReference>
<sequence>MMAKAFTEQERIKIKEKILESALDLFHDKGTKALSIAELTKRTDKKGLLNAFSGIFLLCSHYYQFNKDYFNEILLTFISGIVNKYIEK</sequence>